<keyword evidence="2" id="KW-0805">Transcription regulation</keyword>
<feature type="region of interest" description="Disordered" evidence="5">
    <location>
        <begin position="1"/>
        <end position="28"/>
    </location>
</feature>
<evidence type="ECO:0000256" key="2">
    <source>
        <dbReference type="ARBA" id="ARBA00023015"/>
    </source>
</evidence>
<evidence type="ECO:0000259" key="6">
    <source>
        <dbReference type="PROSITE" id="PS51821"/>
    </source>
</evidence>
<dbReference type="PROSITE" id="PS51821">
    <property type="entry name" value="VELVET"/>
    <property type="match status" value="1"/>
</dbReference>
<dbReference type="Pfam" id="PF11754">
    <property type="entry name" value="Velvet"/>
    <property type="match status" value="1"/>
</dbReference>
<accession>A0ABR4MZE8</accession>
<dbReference type="InterPro" id="IPR021740">
    <property type="entry name" value="Velvet"/>
</dbReference>
<comment type="caution">
    <text evidence="7">The sequence shown here is derived from an EMBL/GenBank/DDBJ whole genome shotgun (WGS) entry which is preliminary data.</text>
</comment>
<reference evidence="7 8" key="1">
    <citation type="submission" date="2023-09" db="EMBL/GenBank/DDBJ databases">
        <title>Pangenome analysis of Batrachochytrium dendrobatidis and related Chytrids.</title>
        <authorList>
            <person name="Yacoub M.N."/>
            <person name="Stajich J.E."/>
            <person name="James T.Y."/>
        </authorList>
    </citation>
    <scope>NUCLEOTIDE SEQUENCE [LARGE SCALE GENOMIC DNA]</scope>
    <source>
        <strain evidence="7 8">JEL0888</strain>
    </source>
</reference>
<gene>
    <name evidence="7" type="ORF">HK105_207851</name>
</gene>
<evidence type="ECO:0000313" key="8">
    <source>
        <dbReference type="Proteomes" id="UP001527925"/>
    </source>
</evidence>
<comment type="subcellular location">
    <subcellularLocation>
        <location evidence="1">Nucleus</location>
    </subcellularLocation>
</comment>
<proteinExistence type="predicted"/>
<keyword evidence="4" id="KW-0539">Nucleus</keyword>
<dbReference type="InterPro" id="IPR038491">
    <property type="entry name" value="Velvet_dom_sf"/>
</dbReference>
<evidence type="ECO:0000256" key="1">
    <source>
        <dbReference type="ARBA" id="ARBA00004123"/>
    </source>
</evidence>
<dbReference type="PANTHER" id="PTHR33572:SF3">
    <property type="entry name" value="VELVET COMPLEX SUBUNIT B"/>
    <property type="match status" value="1"/>
</dbReference>
<name>A0ABR4MZE8_9FUNG</name>
<dbReference type="InterPro" id="IPR037525">
    <property type="entry name" value="Velvet_dom"/>
</dbReference>
<keyword evidence="3" id="KW-0804">Transcription</keyword>
<evidence type="ECO:0000313" key="7">
    <source>
        <dbReference type="EMBL" id="KAL2912635.1"/>
    </source>
</evidence>
<feature type="domain" description="Velvet" evidence="6">
    <location>
        <begin position="45"/>
        <end position="238"/>
    </location>
</feature>
<dbReference type="Gene3D" id="2.60.40.3960">
    <property type="entry name" value="Velvet domain"/>
    <property type="match status" value="1"/>
</dbReference>
<evidence type="ECO:0000256" key="4">
    <source>
        <dbReference type="ARBA" id="ARBA00023242"/>
    </source>
</evidence>
<protein>
    <recommendedName>
        <fullName evidence="6">Velvet domain-containing protein</fullName>
    </recommendedName>
</protein>
<dbReference type="Proteomes" id="UP001527925">
    <property type="component" value="Unassembled WGS sequence"/>
</dbReference>
<organism evidence="7 8">
    <name type="scientific">Polyrhizophydium stewartii</name>
    <dbReference type="NCBI Taxonomy" id="2732419"/>
    <lineage>
        <taxon>Eukaryota</taxon>
        <taxon>Fungi</taxon>
        <taxon>Fungi incertae sedis</taxon>
        <taxon>Chytridiomycota</taxon>
        <taxon>Chytridiomycota incertae sedis</taxon>
        <taxon>Chytridiomycetes</taxon>
        <taxon>Rhizophydiales</taxon>
        <taxon>Rhizophydiales incertae sedis</taxon>
        <taxon>Polyrhizophydium</taxon>
    </lineage>
</organism>
<evidence type="ECO:0000256" key="5">
    <source>
        <dbReference type="SAM" id="MobiDB-lite"/>
    </source>
</evidence>
<keyword evidence="8" id="KW-1185">Reference proteome</keyword>
<dbReference type="PANTHER" id="PTHR33572">
    <property type="entry name" value="SPORE DEVELOPMENT REGULATOR VOSA"/>
    <property type="match status" value="1"/>
</dbReference>
<dbReference type="EMBL" id="JADGIZ020000060">
    <property type="protein sequence ID" value="KAL2912635.1"/>
    <property type="molecule type" value="Genomic_DNA"/>
</dbReference>
<evidence type="ECO:0000256" key="3">
    <source>
        <dbReference type="ARBA" id="ARBA00023163"/>
    </source>
</evidence>
<sequence length="252" mass="27304">MASGAVSSRRARRPKLRLDEADPGTDAATPVHLALPPLESLARTTTQVPAYRLVWKQQPDRARMSGFAMRDRRPLDPTPILQVVPATDSKPPSFGDAPYLIAHISLWNADMTHEFTCSHAQADASDDRSEAAPDVSLSSQQKQVLLGNMISTCHVLKDLGGARGMFFVFPDLAVRLSGTFRLRATIYDLRGSLVGMGPVAHADTGLVTVYSPRAFPGLSELSALGKSFTAQGVRIHTRSDFRPVSQDAPDSQ</sequence>